<dbReference type="InterPro" id="IPR018376">
    <property type="entry name" value="Enoyl-CoA_hyd/isom_CS"/>
</dbReference>
<dbReference type="Pfam" id="PF00378">
    <property type="entry name" value="ECH_1"/>
    <property type="match status" value="1"/>
</dbReference>
<evidence type="ECO:0000256" key="2">
    <source>
        <dbReference type="ARBA" id="ARBA00005254"/>
    </source>
</evidence>
<evidence type="ECO:0000313" key="8">
    <source>
        <dbReference type="Proteomes" id="UP001550628"/>
    </source>
</evidence>
<dbReference type="RefSeq" id="WP_356955676.1">
    <property type="nucleotide sequence ID" value="NZ_JBEYBD010000004.1"/>
</dbReference>
<dbReference type="PANTHER" id="PTHR43802:SF1">
    <property type="entry name" value="IP11341P-RELATED"/>
    <property type="match status" value="1"/>
</dbReference>
<dbReference type="CDD" id="cd06558">
    <property type="entry name" value="crotonase-like"/>
    <property type="match status" value="1"/>
</dbReference>
<dbReference type="InterPro" id="IPR001753">
    <property type="entry name" value="Enoyl-CoA_hydra/iso"/>
</dbReference>
<name>A0ABV2WNP9_9NOCA</name>
<organism evidence="7 8">
    <name type="scientific">Nocardia rhamnosiphila</name>
    <dbReference type="NCBI Taxonomy" id="426716"/>
    <lineage>
        <taxon>Bacteria</taxon>
        <taxon>Bacillati</taxon>
        <taxon>Actinomycetota</taxon>
        <taxon>Actinomycetes</taxon>
        <taxon>Mycobacteriales</taxon>
        <taxon>Nocardiaceae</taxon>
        <taxon>Nocardia</taxon>
    </lineage>
</organism>
<dbReference type="PANTHER" id="PTHR43802">
    <property type="entry name" value="ENOYL-COA HYDRATASE"/>
    <property type="match status" value="1"/>
</dbReference>
<reference evidence="7 8" key="1">
    <citation type="submission" date="2024-06" db="EMBL/GenBank/DDBJ databases">
        <title>The Natural Products Discovery Center: Release of the First 8490 Sequenced Strains for Exploring Actinobacteria Biosynthetic Diversity.</title>
        <authorList>
            <person name="Kalkreuter E."/>
            <person name="Kautsar S.A."/>
            <person name="Yang D."/>
            <person name="Bader C.D."/>
            <person name="Teijaro C.N."/>
            <person name="Fluegel L."/>
            <person name="Davis C.M."/>
            <person name="Simpson J.R."/>
            <person name="Lauterbach L."/>
            <person name="Steele A.D."/>
            <person name="Gui C."/>
            <person name="Meng S."/>
            <person name="Li G."/>
            <person name="Viehrig K."/>
            <person name="Ye F."/>
            <person name="Su P."/>
            <person name="Kiefer A.F."/>
            <person name="Nichols A."/>
            <person name="Cepeda A.J."/>
            <person name="Yan W."/>
            <person name="Fan B."/>
            <person name="Jiang Y."/>
            <person name="Adhikari A."/>
            <person name="Zheng C.-J."/>
            <person name="Schuster L."/>
            <person name="Cowan T.M."/>
            <person name="Smanski M.J."/>
            <person name="Chevrette M.G."/>
            <person name="De Carvalho L.P.S."/>
            <person name="Shen B."/>
        </authorList>
    </citation>
    <scope>NUCLEOTIDE SEQUENCE [LARGE SCALE GENOMIC DNA]</scope>
    <source>
        <strain evidence="7 8">NPDC019708</strain>
    </source>
</reference>
<gene>
    <name evidence="7" type="ORF">ABZ510_11715</name>
</gene>
<evidence type="ECO:0000256" key="4">
    <source>
        <dbReference type="ARBA" id="ARBA00023709"/>
    </source>
</evidence>
<sequence>MCDNDLRVDRPAPGVLRLTLNRPAVRNAITLALHRRMDAELSAAASDDSVRAVVLAGAGDRAFSAGYDLAELAAMTPAQAVAATAEREELLWRYATFPKPTVAAVHGAAHGAGTMLAVCSDLRVGGAETSIAVSAAKYGGVNLTWLLDSLIGGAHARDLLLTAREVRGAEAHRIGLLHRYAVDVAGAAVGLAELIAERPAAGLREIKALLLEGAGRSLRDRFDRENTAVRSNLVEQPISEMFSSFFAARSRDPEVEV</sequence>
<evidence type="ECO:0000256" key="3">
    <source>
        <dbReference type="ARBA" id="ARBA00022832"/>
    </source>
</evidence>
<dbReference type="SUPFAM" id="SSF52096">
    <property type="entry name" value="ClpP/crotonase"/>
    <property type="match status" value="1"/>
</dbReference>
<dbReference type="InterPro" id="IPR029045">
    <property type="entry name" value="ClpP/crotonase-like_dom_sf"/>
</dbReference>
<evidence type="ECO:0000256" key="5">
    <source>
        <dbReference type="ARBA" id="ARBA00023717"/>
    </source>
</evidence>
<comment type="catalytic activity">
    <reaction evidence="5">
        <text>a 4-saturated-(3S)-3-hydroxyacyl-CoA = a (3E)-enoyl-CoA + H2O</text>
        <dbReference type="Rhea" id="RHEA:20724"/>
        <dbReference type="ChEBI" id="CHEBI:15377"/>
        <dbReference type="ChEBI" id="CHEBI:58521"/>
        <dbReference type="ChEBI" id="CHEBI:137480"/>
        <dbReference type="EC" id="4.2.1.17"/>
    </reaction>
</comment>
<dbReference type="Proteomes" id="UP001550628">
    <property type="component" value="Unassembled WGS sequence"/>
</dbReference>
<dbReference type="Gene3D" id="3.90.226.10">
    <property type="entry name" value="2-enoyl-CoA Hydratase, Chain A, domain 1"/>
    <property type="match status" value="1"/>
</dbReference>
<protein>
    <submittedName>
        <fullName evidence="7">Enoyl-CoA hydratase/isomerase family protein</fullName>
    </submittedName>
</protein>
<dbReference type="EMBL" id="JBEYBF010000006">
    <property type="protein sequence ID" value="MEU1952521.1"/>
    <property type="molecule type" value="Genomic_DNA"/>
</dbReference>
<evidence type="ECO:0000256" key="1">
    <source>
        <dbReference type="ARBA" id="ARBA00002994"/>
    </source>
</evidence>
<keyword evidence="8" id="KW-1185">Reference proteome</keyword>
<comment type="catalytic activity">
    <reaction evidence="4">
        <text>a (3S)-3-hydroxyacyl-CoA = a (2E)-enoyl-CoA + H2O</text>
        <dbReference type="Rhea" id="RHEA:16105"/>
        <dbReference type="ChEBI" id="CHEBI:15377"/>
        <dbReference type="ChEBI" id="CHEBI:57318"/>
        <dbReference type="ChEBI" id="CHEBI:58856"/>
        <dbReference type="EC" id="4.2.1.17"/>
    </reaction>
</comment>
<evidence type="ECO:0000256" key="6">
    <source>
        <dbReference type="RuleBase" id="RU003707"/>
    </source>
</evidence>
<comment type="similarity">
    <text evidence="2 6">Belongs to the enoyl-CoA hydratase/isomerase family.</text>
</comment>
<evidence type="ECO:0000313" key="7">
    <source>
        <dbReference type="EMBL" id="MEU1952521.1"/>
    </source>
</evidence>
<comment type="function">
    <text evidence="1">Could possibly oxidize fatty acids using specific components.</text>
</comment>
<dbReference type="PROSITE" id="PS00166">
    <property type="entry name" value="ENOYL_COA_HYDRATASE"/>
    <property type="match status" value="1"/>
</dbReference>
<proteinExistence type="inferred from homology"/>
<accession>A0ABV2WNP9</accession>
<comment type="caution">
    <text evidence="7">The sequence shown here is derived from an EMBL/GenBank/DDBJ whole genome shotgun (WGS) entry which is preliminary data.</text>
</comment>
<keyword evidence="3" id="KW-0443">Lipid metabolism</keyword>
<keyword evidence="3" id="KW-0276">Fatty acid metabolism</keyword>